<dbReference type="Pfam" id="PF02885">
    <property type="entry name" value="Glycos_trans_3N"/>
    <property type="match status" value="1"/>
</dbReference>
<evidence type="ECO:0000256" key="6">
    <source>
        <dbReference type="ARBA" id="ARBA00014680"/>
    </source>
</evidence>
<protein>
    <recommendedName>
        <fullName evidence="6">Pyrimidine-nucleoside phosphorylase</fullName>
        <ecNumber evidence="5">2.4.2.2</ecNumber>
    </recommendedName>
</protein>
<evidence type="ECO:0000256" key="2">
    <source>
        <dbReference type="ARBA" id="ARBA00003877"/>
    </source>
</evidence>
<dbReference type="GO" id="GO:0004645">
    <property type="term" value="F:1,4-alpha-oligoglucan phosphorylase activity"/>
    <property type="evidence" value="ECO:0007669"/>
    <property type="project" value="InterPro"/>
</dbReference>
<comment type="similarity">
    <text evidence="3">Belongs to the thymidine/pyrimidine-nucleoside phosphorylase family.</text>
</comment>
<dbReference type="Proteomes" id="UP000184251">
    <property type="component" value="Unassembled WGS sequence"/>
</dbReference>
<dbReference type="SUPFAM" id="SSF47648">
    <property type="entry name" value="Nucleoside phosphorylase/phosphoribosyltransferase N-terminal domain"/>
    <property type="match status" value="1"/>
</dbReference>
<dbReference type="RefSeq" id="WP_073270686.1">
    <property type="nucleotide sequence ID" value="NZ_FQTU01000009.1"/>
</dbReference>
<dbReference type="SUPFAM" id="SSF54680">
    <property type="entry name" value="Pyrimidine nucleoside phosphorylase C-terminal domain"/>
    <property type="match status" value="1"/>
</dbReference>
<dbReference type="PANTHER" id="PTHR10515">
    <property type="entry name" value="THYMIDINE PHOSPHORYLASE"/>
    <property type="match status" value="1"/>
</dbReference>
<dbReference type="GO" id="GO:0009032">
    <property type="term" value="F:thymidine phosphorylase activity"/>
    <property type="evidence" value="ECO:0007669"/>
    <property type="project" value="TreeGrafter"/>
</dbReference>
<comment type="catalytic activity">
    <reaction evidence="10">
        <text>thymidine + phosphate = 2-deoxy-alpha-D-ribose 1-phosphate + thymine</text>
        <dbReference type="Rhea" id="RHEA:16037"/>
        <dbReference type="ChEBI" id="CHEBI:17748"/>
        <dbReference type="ChEBI" id="CHEBI:17821"/>
        <dbReference type="ChEBI" id="CHEBI:43474"/>
        <dbReference type="ChEBI" id="CHEBI:57259"/>
        <dbReference type="EC" id="2.4.2.2"/>
    </reaction>
</comment>
<evidence type="ECO:0000256" key="1">
    <source>
        <dbReference type="ARBA" id="ARBA00001066"/>
    </source>
</evidence>
<proteinExistence type="inferred from homology"/>
<dbReference type="InterPro" id="IPR036566">
    <property type="entry name" value="PYNP-like_C_sf"/>
</dbReference>
<evidence type="ECO:0000256" key="10">
    <source>
        <dbReference type="ARBA" id="ARBA00048525"/>
    </source>
</evidence>
<dbReference type="NCBIfam" id="NF004747">
    <property type="entry name" value="PRK06078.1"/>
    <property type="match status" value="1"/>
</dbReference>
<evidence type="ECO:0000256" key="5">
    <source>
        <dbReference type="ARBA" id="ARBA00011889"/>
    </source>
</evidence>
<dbReference type="Pfam" id="PF00591">
    <property type="entry name" value="Glycos_transf_3"/>
    <property type="match status" value="1"/>
</dbReference>
<dbReference type="NCBIfam" id="NF004490">
    <property type="entry name" value="PRK05820.1"/>
    <property type="match status" value="1"/>
</dbReference>
<reference evidence="12 13" key="1">
    <citation type="submission" date="2016-11" db="EMBL/GenBank/DDBJ databases">
        <authorList>
            <person name="Jaros S."/>
            <person name="Januszkiewicz K."/>
            <person name="Wedrychowicz H."/>
        </authorList>
    </citation>
    <scope>NUCLEOTIDE SEQUENCE [LARGE SCALE GENOMIC DNA]</scope>
    <source>
        <strain evidence="12 13">DSM 14828</strain>
    </source>
</reference>
<dbReference type="InterPro" id="IPR036320">
    <property type="entry name" value="Glycosyl_Trfase_fam3_N_dom_sf"/>
</dbReference>
<evidence type="ECO:0000256" key="8">
    <source>
        <dbReference type="ARBA" id="ARBA00022679"/>
    </source>
</evidence>
<comment type="function">
    <text evidence="2">Catalyzes phosphorolysis of the pyrimidine nucleosides uridine, thymidine and 2'-deoxyuridine with the formation of the corresponding pyrimidine base and ribose-1-phosphate.</text>
</comment>
<evidence type="ECO:0000256" key="7">
    <source>
        <dbReference type="ARBA" id="ARBA00022676"/>
    </source>
</evidence>
<dbReference type="InterPro" id="IPR017459">
    <property type="entry name" value="Glycosyl_Trfase_fam3_N_dom"/>
</dbReference>
<dbReference type="GO" id="GO:0006213">
    <property type="term" value="P:pyrimidine nucleoside metabolic process"/>
    <property type="evidence" value="ECO:0007669"/>
    <property type="project" value="InterPro"/>
</dbReference>
<dbReference type="Gene3D" id="3.40.1030.10">
    <property type="entry name" value="Nucleoside phosphorylase/phosphoribosyltransferase catalytic domain"/>
    <property type="match status" value="1"/>
</dbReference>
<dbReference type="InterPro" id="IPR018090">
    <property type="entry name" value="Pyrmidine_PPas_bac/euk"/>
</dbReference>
<feature type="domain" description="Pyrimidine nucleoside phosphorylase C-terminal" evidence="11">
    <location>
        <begin position="345"/>
        <end position="419"/>
    </location>
</feature>
<dbReference type="InterPro" id="IPR017872">
    <property type="entry name" value="Pyrmidine_PPase_CS"/>
</dbReference>
<evidence type="ECO:0000256" key="9">
    <source>
        <dbReference type="ARBA" id="ARBA00048453"/>
    </source>
</evidence>
<evidence type="ECO:0000259" key="11">
    <source>
        <dbReference type="SMART" id="SM00941"/>
    </source>
</evidence>
<dbReference type="Gene3D" id="1.20.970.10">
    <property type="entry name" value="Transferase, Pyrimidine Nucleoside Phosphorylase, Chain C"/>
    <property type="match status" value="1"/>
</dbReference>
<dbReference type="InterPro" id="IPR013102">
    <property type="entry name" value="PYNP_C"/>
</dbReference>
<keyword evidence="8" id="KW-0808">Transferase</keyword>
<dbReference type="EC" id="2.4.2.2" evidence="5"/>
<dbReference type="Gene3D" id="3.90.1170.30">
    <property type="entry name" value="Pyrimidine nucleoside phosphorylase-like, C-terminal domain"/>
    <property type="match status" value="1"/>
</dbReference>
<comment type="catalytic activity">
    <reaction evidence="1">
        <text>2'-deoxyuridine + phosphate = 2-deoxy-alpha-D-ribose 1-phosphate + uracil</text>
        <dbReference type="Rhea" id="RHEA:22824"/>
        <dbReference type="ChEBI" id="CHEBI:16450"/>
        <dbReference type="ChEBI" id="CHEBI:17568"/>
        <dbReference type="ChEBI" id="CHEBI:43474"/>
        <dbReference type="ChEBI" id="CHEBI:57259"/>
        <dbReference type="EC" id="2.4.2.2"/>
    </reaction>
</comment>
<accession>A0A1M4XEQ3</accession>
<name>A0A1M4XEQ3_9FIRM</name>
<dbReference type="OrthoDB" id="9763887at2"/>
<dbReference type="PANTHER" id="PTHR10515:SF0">
    <property type="entry name" value="THYMIDINE PHOSPHORYLASE"/>
    <property type="match status" value="1"/>
</dbReference>
<dbReference type="Pfam" id="PF07831">
    <property type="entry name" value="PYNP_C"/>
    <property type="match status" value="1"/>
</dbReference>
<dbReference type="InterPro" id="IPR000053">
    <property type="entry name" value="Thymidine/pyrmidine_PPase"/>
</dbReference>
<keyword evidence="7" id="KW-0328">Glycosyltransferase</keyword>
<dbReference type="InterPro" id="IPR035902">
    <property type="entry name" value="Nuc_phospho_transferase"/>
</dbReference>
<organism evidence="12 13">
    <name type="scientific">Alkalibacter saccharofermentans DSM 14828</name>
    <dbReference type="NCBI Taxonomy" id="1120975"/>
    <lineage>
        <taxon>Bacteria</taxon>
        <taxon>Bacillati</taxon>
        <taxon>Bacillota</taxon>
        <taxon>Clostridia</taxon>
        <taxon>Eubacteriales</taxon>
        <taxon>Eubacteriaceae</taxon>
        <taxon>Alkalibacter</taxon>
    </lineage>
</organism>
<dbReference type="STRING" id="1120975.SAMN02746064_01496"/>
<dbReference type="NCBIfam" id="TIGR02644">
    <property type="entry name" value="Y_phosphoryl"/>
    <property type="match status" value="1"/>
</dbReference>
<evidence type="ECO:0000313" key="13">
    <source>
        <dbReference type="Proteomes" id="UP000184251"/>
    </source>
</evidence>
<dbReference type="PIRSF" id="PIRSF000478">
    <property type="entry name" value="TP_PyNP"/>
    <property type="match status" value="1"/>
</dbReference>
<dbReference type="FunFam" id="3.40.1030.10:FF:000003">
    <property type="entry name" value="Pyrimidine-nucleoside phosphorylase"/>
    <property type="match status" value="1"/>
</dbReference>
<evidence type="ECO:0000256" key="4">
    <source>
        <dbReference type="ARBA" id="ARBA00011738"/>
    </source>
</evidence>
<dbReference type="SUPFAM" id="SSF52418">
    <property type="entry name" value="Nucleoside phosphorylase/phosphoribosyltransferase catalytic domain"/>
    <property type="match status" value="1"/>
</dbReference>
<evidence type="ECO:0000313" key="12">
    <source>
        <dbReference type="EMBL" id="SHE91975.1"/>
    </source>
</evidence>
<comment type="catalytic activity">
    <reaction evidence="9">
        <text>uridine + phosphate = alpha-D-ribose 1-phosphate + uracil</text>
        <dbReference type="Rhea" id="RHEA:24388"/>
        <dbReference type="ChEBI" id="CHEBI:16704"/>
        <dbReference type="ChEBI" id="CHEBI:17568"/>
        <dbReference type="ChEBI" id="CHEBI:43474"/>
        <dbReference type="ChEBI" id="CHEBI:57720"/>
        <dbReference type="EC" id="2.4.2.2"/>
    </reaction>
</comment>
<dbReference type="EMBL" id="FQTU01000009">
    <property type="protein sequence ID" value="SHE91975.1"/>
    <property type="molecule type" value="Genomic_DNA"/>
</dbReference>
<comment type="subunit">
    <text evidence="4">Homodimer.</text>
</comment>
<evidence type="ECO:0000256" key="3">
    <source>
        <dbReference type="ARBA" id="ARBA00006915"/>
    </source>
</evidence>
<gene>
    <name evidence="12" type="ORF">SAMN02746064_01496</name>
</gene>
<dbReference type="GO" id="GO:0006206">
    <property type="term" value="P:pyrimidine nucleobase metabolic process"/>
    <property type="evidence" value="ECO:0007669"/>
    <property type="project" value="InterPro"/>
</dbReference>
<keyword evidence="13" id="KW-1185">Reference proteome</keyword>
<dbReference type="SMART" id="SM00941">
    <property type="entry name" value="PYNP_C"/>
    <property type="match status" value="1"/>
</dbReference>
<sequence>MRMYDIILKKRNGGSLSKEEIEYFVEGYTNNRIPDYQVSVLLMSIYFKGMNTDETVSLTDSMMKSGDVIDLSGIDGIVVDKHSTGGVGDTTTLILAPLVASCDVAVAKMSGRGLGHTGGTIDKLESIKGFNAEISMETFIDNANRIKIALAGQTGKLAPADKKLYALRDVTATVDQLSLIASSIMSKKLASGSDAILLDVKVGSGAFMKTPDEAFELARIMVDIGNGMGKDTKALITDMEQPLGRAVGNAIEVKEAIRVLQGKSKGELLEVCLALGSELLVMAGKTENIKDACRLLEKNIENGRAYEKFLEFVIAQGGDREMVLNPEKLPQGRFVTELKSGERKYVKAIDGMEVGNCALVLGAGRDTKDSQIDLGAGIYIHKKVGEKIEKGEVIASLFGNDVKKLEAAASRLENAFSYDEKPVEKRKLIYGIASRNGVERY</sequence>
<dbReference type="InterPro" id="IPR000312">
    <property type="entry name" value="Glycosyl_Trfase_fam3"/>
</dbReference>
<dbReference type="GO" id="GO:0005829">
    <property type="term" value="C:cytosol"/>
    <property type="evidence" value="ECO:0007669"/>
    <property type="project" value="TreeGrafter"/>
</dbReference>
<dbReference type="PROSITE" id="PS00647">
    <property type="entry name" value="THYMID_PHOSPHORYLASE"/>
    <property type="match status" value="1"/>
</dbReference>
<dbReference type="AlphaFoldDB" id="A0A1M4XEQ3"/>